<evidence type="ECO:0000259" key="2">
    <source>
        <dbReference type="Pfam" id="PF13360"/>
    </source>
</evidence>
<proteinExistence type="predicted"/>
<feature type="domain" description="Pyrrolo-quinoline quinone repeat" evidence="2">
    <location>
        <begin position="143"/>
        <end position="356"/>
    </location>
</feature>
<dbReference type="PANTHER" id="PTHR34512:SF30">
    <property type="entry name" value="OUTER MEMBRANE PROTEIN ASSEMBLY FACTOR BAMB"/>
    <property type="match status" value="1"/>
</dbReference>
<dbReference type="RefSeq" id="WP_106126138.1">
    <property type="nucleotide sequence ID" value="NZ_PVZG01000004.1"/>
</dbReference>
<dbReference type="InterPro" id="IPR018391">
    <property type="entry name" value="PQQ_b-propeller_rpt"/>
</dbReference>
<organism evidence="3 4">
    <name type="scientific">Pseudosporangium ferrugineum</name>
    <dbReference type="NCBI Taxonomy" id="439699"/>
    <lineage>
        <taxon>Bacteria</taxon>
        <taxon>Bacillati</taxon>
        <taxon>Actinomycetota</taxon>
        <taxon>Actinomycetes</taxon>
        <taxon>Micromonosporales</taxon>
        <taxon>Micromonosporaceae</taxon>
        <taxon>Pseudosporangium</taxon>
    </lineage>
</organism>
<accession>A0A2T0SAQ7</accession>
<reference evidence="3 4" key="1">
    <citation type="submission" date="2018-03" db="EMBL/GenBank/DDBJ databases">
        <title>Genomic Encyclopedia of Archaeal and Bacterial Type Strains, Phase II (KMG-II): from individual species to whole genera.</title>
        <authorList>
            <person name="Goeker M."/>
        </authorList>
    </citation>
    <scope>NUCLEOTIDE SEQUENCE [LARGE SCALE GENOMIC DNA]</scope>
    <source>
        <strain evidence="3 4">DSM 45348</strain>
    </source>
</reference>
<dbReference type="Proteomes" id="UP000239209">
    <property type="component" value="Unassembled WGS sequence"/>
</dbReference>
<evidence type="ECO:0000313" key="4">
    <source>
        <dbReference type="Proteomes" id="UP000239209"/>
    </source>
</evidence>
<dbReference type="InterPro" id="IPR002372">
    <property type="entry name" value="PQQ_rpt_dom"/>
</dbReference>
<dbReference type="SMART" id="SM00564">
    <property type="entry name" value="PQQ"/>
    <property type="match status" value="5"/>
</dbReference>
<keyword evidence="1" id="KW-0732">Signal</keyword>
<dbReference type="PANTHER" id="PTHR34512">
    <property type="entry name" value="CELL SURFACE PROTEIN"/>
    <property type="match status" value="1"/>
</dbReference>
<dbReference type="Gene3D" id="2.140.10.10">
    <property type="entry name" value="Quinoprotein alcohol dehydrogenase-like superfamily"/>
    <property type="match status" value="1"/>
</dbReference>
<dbReference type="OrthoDB" id="256225at2"/>
<name>A0A2T0SAQ7_9ACTN</name>
<dbReference type="Gene3D" id="2.130.10.10">
    <property type="entry name" value="YVTN repeat-like/Quinoprotein amine dehydrogenase"/>
    <property type="match status" value="1"/>
</dbReference>
<dbReference type="InterPro" id="IPR011047">
    <property type="entry name" value="Quinoprotein_ADH-like_sf"/>
</dbReference>
<dbReference type="EMBL" id="PVZG01000004">
    <property type="protein sequence ID" value="PRY30492.1"/>
    <property type="molecule type" value="Genomic_DNA"/>
</dbReference>
<feature type="signal peptide" evidence="1">
    <location>
        <begin position="1"/>
        <end position="25"/>
    </location>
</feature>
<feature type="chain" id="PRO_5039475201" evidence="1">
    <location>
        <begin position="26"/>
        <end position="398"/>
    </location>
</feature>
<dbReference type="Pfam" id="PF13360">
    <property type="entry name" value="PQQ_2"/>
    <property type="match status" value="1"/>
</dbReference>
<sequence length="398" mass="40996">MDLRQVLRGAVAAAAASTLALTLGAAPGRAAADTGVASAYQINALHDGNSPSGVAAPPLTEKWHRDLGRAVSYPVIADHKAFVTVRTGDEYGTSLYAIDTRTGKDVWGPIELGGTYFWSALTLGDGRVYAVNGDGRLTAFAIRNGRQLWQTDLPGQWSFSSAPTYRAGMVYTGGAGSGGTVYAVNAATGAVVWTAPVANGDNSSPAVTSNGVYVSYACEQSYKFDPATGTTRWVHSTGCSGGGGKTPVVAAGGLWVRETFDGPLPVLDLNTGEVKNRFGSWSMPAPAFAGRTGYFVSGGTLRAADAATPDTPIWTFTGDGAQLRSAPIVVNGYIYVGSQSGTIYAVDPATGRSVWSADTGAEITPPDEQNVSSPLTGLAAAQGVLLVPATGRLVAYGR</sequence>
<dbReference type="SUPFAM" id="SSF50998">
    <property type="entry name" value="Quinoprotein alcohol dehydrogenase-like"/>
    <property type="match status" value="2"/>
</dbReference>
<keyword evidence="4" id="KW-1185">Reference proteome</keyword>
<dbReference type="AlphaFoldDB" id="A0A2T0SAQ7"/>
<protein>
    <submittedName>
        <fullName evidence="3">Outer membrane protein assembly factor BamB</fullName>
    </submittedName>
</protein>
<gene>
    <name evidence="3" type="ORF">CLV70_10444</name>
</gene>
<evidence type="ECO:0000256" key="1">
    <source>
        <dbReference type="SAM" id="SignalP"/>
    </source>
</evidence>
<comment type="caution">
    <text evidence="3">The sequence shown here is derived from an EMBL/GenBank/DDBJ whole genome shotgun (WGS) entry which is preliminary data.</text>
</comment>
<dbReference type="InterPro" id="IPR015943">
    <property type="entry name" value="WD40/YVTN_repeat-like_dom_sf"/>
</dbReference>
<evidence type="ECO:0000313" key="3">
    <source>
        <dbReference type="EMBL" id="PRY30492.1"/>
    </source>
</evidence>